<protein>
    <submittedName>
        <fullName evidence="3">Uncharacterized protein</fullName>
    </submittedName>
</protein>
<evidence type="ECO:0000313" key="3">
    <source>
        <dbReference type="EMBL" id="CAD7201235.1"/>
    </source>
</evidence>
<reference evidence="3" key="1">
    <citation type="submission" date="2020-11" db="EMBL/GenBank/DDBJ databases">
        <authorList>
            <person name="Tran Van P."/>
        </authorList>
    </citation>
    <scope>NUCLEOTIDE SEQUENCE</scope>
</reference>
<organism evidence="3">
    <name type="scientific">Timema douglasi</name>
    <name type="common">Walking stick</name>
    <dbReference type="NCBI Taxonomy" id="61478"/>
    <lineage>
        <taxon>Eukaryota</taxon>
        <taxon>Metazoa</taxon>
        <taxon>Ecdysozoa</taxon>
        <taxon>Arthropoda</taxon>
        <taxon>Hexapoda</taxon>
        <taxon>Insecta</taxon>
        <taxon>Pterygota</taxon>
        <taxon>Neoptera</taxon>
        <taxon>Polyneoptera</taxon>
        <taxon>Phasmatodea</taxon>
        <taxon>Timematodea</taxon>
        <taxon>Timematoidea</taxon>
        <taxon>Timematidae</taxon>
        <taxon>Timema</taxon>
    </lineage>
</organism>
<dbReference type="InterPro" id="IPR026642">
    <property type="entry name" value="Glcci1/FAM117"/>
</dbReference>
<dbReference type="PANTHER" id="PTHR14972">
    <property type="entry name" value="AGAP011572-PA"/>
    <property type="match status" value="1"/>
</dbReference>
<feature type="compositionally biased region" description="Polar residues" evidence="2">
    <location>
        <begin position="79"/>
        <end position="124"/>
    </location>
</feature>
<name>A0A7R8VPH0_TIMDO</name>
<accession>A0A7R8VPH0</accession>
<dbReference type="AlphaFoldDB" id="A0A7R8VPH0"/>
<dbReference type="EMBL" id="OA568182">
    <property type="protein sequence ID" value="CAD7201235.1"/>
    <property type="molecule type" value="Genomic_DNA"/>
</dbReference>
<feature type="region of interest" description="Disordered" evidence="2">
    <location>
        <begin position="54"/>
        <end position="138"/>
    </location>
</feature>
<dbReference type="PANTHER" id="PTHR14972:SF8">
    <property type="entry name" value="GLUCOCORTICOID-INDUCED TRANSCRIPT 1 PROTEIN-LIKE ISOFORM X1"/>
    <property type="match status" value="1"/>
</dbReference>
<evidence type="ECO:0000256" key="2">
    <source>
        <dbReference type="SAM" id="MobiDB-lite"/>
    </source>
</evidence>
<evidence type="ECO:0000256" key="1">
    <source>
        <dbReference type="ARBA" id="ARBA00022553"/>
    </source>
</evidence>
<feature type="region of interest" description="Disordered" evidence="2">
    <location>
        <begin position="222"/>
        <end position="269"/>
    </location>
</feature>
<sequence length="347" mass="37987">MLILKSNHFSFDLTRPSLIPFQTHCFTDKTWRRQSWGSSSRPVDRKPVTLTTIPQRMSQKVRKSSPSSSKQGPMRATLPMSSLLRQGSNLRKSKSNSPTLSPTSSWKTRISPDAPSTGQRSPGSINYKGKSHLSPGCGGPVIRRTASLDTLYLQGQWPTESFYSYCGHLLVDKSTQVSAKLVLSSALDKFKLLSIPRHDRDMNAVRLSLAMLCVPGPPSRESVSPLIAGPMDTSRPPSDVQAGSRDSTPEQEASKLGTSPHINKFLAREPPDGCEKVNLKFMEDSRSLVDLSKLEYCPKKPCLTLKPSQGSAFYPLHREGPSVGVNGEVSLVSGTTNISLHNDDALI</sequence>
<gene>
    <name evidence="3" type="ORF">TDIB3V08_LOCUS7438</name>
</gene>
<proteinExistence type="predicted"/>
<keyword evidence="1" id="KW-0597">Phosphoprotein</keyword>
<dbReference type="Pfam" id="PF15388">
    <property type="entry name" value="FAM117"/>
    <property type="match status" value="2"/>
</dbReference>